<protein>
    <recommendedName>
        <fullName evidence="6 7">Large ribosomal subunit protein bL9</fullName>
    </recommendedName>
</protein>
<evidence type="ECO:0000256" key="5">
    <source>
        <dbReference type="ARBA" id="ARBA00023274"/>
    </source>
</evidence>
<reference evidence="11 12" key="1">
    <citation type="journal article" date="2011" name="J. Bacteriol.">
        <title>Genome sequence of Haloplasma contractile, an unusual contractile bacterium from a deep-sea anoxic brine lake.</title>
        <authorList>
            <person name="Antunes A."/>
            <person name="Alam I."/>
            <person name="El Dorry H."/>
            <person name="Siam R."/>
            <person name="Robertson A."/>
            <person name="Bajic V.B."/>
            <person name="Stingl U."/>
        </authorList>
    </citation>
    <scope>NUCLEOTIDE SEQUENCE [LARGE SCALE GENOMIC DNA]</scope>
    <source>
        <strain evidence="11 12">SSD-17B</strain>
    </source>
</reference>
<dbReference type="GO" id="GO:0003735">
    <property type="term" value="F:structural constituent of ribosome"/>
    <property type="evidence" value="ECO:0007669"/>
    <property type="project" value="InterPro"/>
</dbReference>
<evidence type="ECO:0000313" key="12">
    <source>
        <dbReference type="Proteomes" id="UP000005707"/>
    </source>
</evidence>
<evidence type="ECO:0000256" key="8">
    <source>
        <dbReference type="SAM" id="Coils"/>
    </source>
</evidence>
<dbReference type="Gene3D" id="3.40.5.10">
    <property type="entry name" value="Ribosomal protein L9, N-terminal domain"/>
    <property type="match status" value="1"/>
</dbReference>
<dbReference type="RefSeq" id="WP_008826668.1">
    <property type="nucleotide sequence ID" value="NZ_AFNU02000002.1"/>
</dbReference>
<dbReference type="eggNOG" id="COG0359">
    <property type="taxonomic scope" value="Bacteria"/>
</dbReference>
<keyword evidence="3 7" id="KW-0694">RNA-binding</keyword>
<dbReference type="HAMAP" id="MF_00503">
    <property type="entry name" value="Ribosomal_bL9"/>
    <property type="match status" value="1"/>
</dbReference>
<comment type="caution">
    <text evidence="11">The sequence shown here is derived from an EMBL/GenBank/DDBJ whole genome shotgun (WGS) entry which is preliminary data.</text>
</comment>
<accession>U2FQN1</accession>
<dbReference type="FunCoup" id="U2FQN1">
    <property type="interactions" value="468"/>
</dbReference>
<dbReference type="PANTHER" id="PTHR21368">
    <property type="entry name" value="50S RIBOSOMAL PROTEIN L9"/>
    <property type="match status" value="1"/>
</dbReference>
<gene>
    <name evidence="7 11" type="primary">rplI</name>
    <name evidence="11" type="ORF">HLPCO_000968</name>
</gene>
<dbReference type="GO" id="GO:0006412">
    <property type="term" value="P:translation"/>
    <property type="evidence" value="ECO:0007669"/>
    <property type="project" value="UniProtKB-UniRule"/>
</dbReference>
<evidence type="ECO:0000256" key="4">
    <source>
        <dbReference type="ARBA" id="ARBA00022980"/>
    </source>
</evidence>
<evidence type="ECO:0000256" key="1">
    <source>
        <dbReference type="ARBA" id="ARBA00010605"/>
    </source>
</evidence>
<dbReference type="InterPro" id="IPR036935">
    <property type="entry name" value="Ribosomal_bL9_N_sf"/>
</dbReference>
<evidence type="ECO:0000256" key="3">
    <source>
        <dbReference type="ARBA" id="ARBA00022884"/>
    </source>
</evidence>
<dbReference type="InParanoid" id="U2FQN1"/>
<dbReference type="Proteomes" id="UP000005707">
    <property type="component" value="Unassembled WGS sequence"/>
</dbReference>
<dbReference type="GO" id="GO:0019843">
    <property type="term" value="F:rRNA binding"/>
    <property type="evidence" value="ECO:0007669"/>
    <property type="project" value="UniProtKB-UniRule"/>
</dbReference>
<evidence type="ECO:0000259" key="10">
    <source>
        <dbReference type="Pfam" id="PF03948"/>
    </source>
</evidence>
<keyword evidence="2 7" id="KW-0699">rRNA-binding</keyword>
<dbReference type="GO" id="GO:1990904">
    <property type="term" value="C:ribonucleoprotein complex"/>
    <property type="evidence" value="ECO:0007669"/>
    <property type="project" value="UniProtKB-KW"/>
</dbReference>
<name>U2FQN1_9MOLU</name>
<dbReference type="InterPro" id="IPR020594">
    <property type="entry name" value="Ribosomal_bL9_bac/chp"/>
</dbReference>
<dbReference type="InterPro" id="IPR036791">
    <property type="entry name" value="Ribosomal_bL9_C_sf"/>
</dbReference>
<feature type="domain" description="Large ribosomal subunit protein bL9 C-terminal" evidence="10">
    <location>
        <begin position="62"/>
        <end position="145"/>
    </location>
</feature>
<comment type="similarity">
    <text evidence="1 7">Belongs to the bacterial ribosomal protein bL9 family.</text>
</comment>
<dbReference type="Pfam" id="PF03948">
    <property type="entry name" value="Ribosomal_L9_C"/>
    <property type="match status" value="1"/>
</dbReference>
<dbReference type="SUPFAM" id="SSF55658">
    <property type="entry name" value="L9 N-domain-like"/>
    <property type="match status" value="1"/>
</dbReference>
<dbReference type="InterPro" id="IPR009027">
    <property type="entry name" value="Ribosomal_bL9/RNase_H1_N"/>
</dbReference>
<keyword evidence="4 7" id="KW-0689">Ribosomal protein</keyword>
<evidence type="ECO:0000256" key="2">
    <source>
        <dbReference type="ARBA" id="ARBA00022730"/>
    </source>
</evidence>
<dbReference type="SUPFAM" id="SSF55653">
    <property type="entry name" value="Ribosomal protein L9 C-domain"/>
    <property type="match status" value="1"/>
</dbReference>
<evidence type="ECO:0000256" key="7">
    <source>
        <dbReference type="HAMAP-Rule" id="MF_00503"/>
    </source>
</evidence>
<keyword evidence="12" id="KW-1185">Reference proteome</keyword>
<dbReference type="Pfam" id="PF01281">
    <property type="entry name" value="Ribosomal_L9_N"/>
    <property type="match status" value="1"/>
</dbReference>
<dbReference type="OrthoDB" id="9788336at2"/>
<proteinExistence type="inferred from homology"/>
<dbReference type="InterPro" id="IPR020070">
    <property type="entry name" value="Ribosomal_bL9_N"/>
</dbReference>
<dbReference type="STRING" id="1033810.HLPCO_000968"/>
<dbReference type="InterPro" id="IPR000244">
    <property type="entry name" value="Ribosomal_bL9"/>
</dbReference>
<comment type="function">
    <text evidence="7">Binds to the 23S rRNA.</text>
</comment>
<evidence type="ECO:0000259" key="9">
    <source>
        <dbReference type="Pfam" id="PF01281"/>
    </source>
</evidence>
<dbReference type="AlphaFoldDB" id="U2FQN1"/>
<keyword evidence="5 7" id="KW-0687">Ribonucleoprotein</keyword>
<feature type="domain" description="Ribosomal protein L9" evidence="9">
    <location>
        <begin position="1"/>
        <end position="46"/>
    </location>
</feature>
<sequence length="147" mass="16797">MKVILLKDVKGKGKKSEVIEVPNGYANFLINSKKATQATDANVKKLEDEKQAKIDKENERLEESKQLKEEIEAKEVTIKVKVGEDGRTFGSVSTKNIVHEFMRQHKIRLDKRKMKLDHPIKALGYRKVPISLHQDVEAIIKVHVVSK</sequence>
<organism evidence="11 12">
    <name type="scientific">Haloplasma contractile SSD-17B</name>
    <dbReference type="NCBI Taxonomy" id="1033810"/>
    <lineage>
        <taxon>Bacteria</taxon>
        <taxon>Bacillati</taxon>
        <taxon>Mycoplasmatota</taxon>
        <taxon>Mollicutes</taxon>
        <taxon>Haloplasmatales</taxon>
        <taxon>Haloplasmataceae</taxon>
        <taxon>Haloplasma</taxon>
    </lineage>
</organism>
<keyword evidence="8" id="KW-0175">Coiled coil</keyword>
<feature type="coiled-coil region" evidence="8">
    <location>
        <begin position="47"/>
        <end position="74"/>
    </location>
</feature>
<dbReference type="Gene3D" id="3.10.430.100">
    <property type="entry name" value="Ribosomal protein L9, C-terminal domain"/>
    <property type="match status" value="1"/>
</dbReference>
<dbReference type="GO" id="GO:0005840">
    <property type="term" value="C:ribosome"/>
    <property type="evidence" value="ECO:0007669"/>
    <property type="project" value="UniProtKB-KW"/>
</dbReference>
<evidence type="ECO:0000313" key="11">
    <source>
        <dbReference type="EMBL" id="ERJ13339.1"/>
    </source>
</evidence>
<dbReference type="InterPro" id="IPR020069">
    <property type="entry name" value="Ribosomal_bL9_C"/>
</dbReference>
<evidence type="ECO:0000256" key="6">
    <source>
        <dbReference type="ARBA" id="ARBA00035292"/>
    </source>
</evidence>
<dbReference type="EMBL" id="AFNU02000002">
    <property type="protein sequence ID" value="ERJ13339.1"/>
    <property type="molecule type" value="Genomic_DNA"/>
</dbReference>
<dbReference type="NCBIfam" id="TIGR00158">
    <property type="entry name" value="L9"/>
    <property type="match status" value="1"/>
</dbReference>
<reference evidence="11 12" key="2">
    <citation type="journal article" date="2013" name="PLoS ONE">
        <title>INDIGO - INtegrated Data Warehouse of MIcrobial GenOmes with Examples from the Red Sea Extremophiles.</title>
        <authorList>
            <person name="Alam I."/>
            <person name="Antunes A."/>
            <person name="Kamau A.A."/>
            <person name="Ba Alawi W."/>
            <person name="Kalkatawi M."/>
            <person name="Stingl U."/>
            <person name="Bajic V.B."/>
        </authorList>
    </citation>
    <scope>NUCLEOTIDE SEQUENCE [LARGE SCALE GENOMIC DNA]</scope>
    <source>
        <strain evidence="11 12">SSD-17B</strain>
    </source>
</reference>